<keyword evidence="3" id="KW-1185">Reference proteome</keyword>
<evidence type="ECO:0000313" key="3">
    <source>
        <dbReference type="Proteomes" id="UP000824120"/>
    </source>
</evidence>
<feature type="compositionally biased region" description="Polar residues" evidence="1">
    <location>
        <begin position="89"/>
        <end position="98"/>
    </location>
</feature>
<comment type="caution">
    <text evidence="2">The sequence shown here is derived from an EMBL/GenBank/DDBJ whole genome shotgun (WGS) entry which is preliminary data.</text>
</comment>
<organism evidence="2 3">
    <name type="scientific">Solanum commersonii</name>
    <name type="common">Commerson's wild potato</name>
    <name type="synonym">Commerson's nightshade</name>
    <dbReference type="NCBI Taxonomy" id="4109"/>
    <lineage>
        <taxon>Eukaryota</taxon>
        <taxon>Viridiplantae</taxon>
        <taxon>Streptophyta</taxon>
        <taxon>Embryophyta</taxon>
        <taxon>Tracheophyta</taxon>
        <taxon>Spermatophyta</taxon>
        <taxon>Magnoliopsida</taxon>
        <taxon>eudicotyledons</taxon>
        <taxon>Gunneridae</taxon>
        <taxon>Pentapetalae</taxon>
        <taxon>asterids</taxon>
        <taxon>lamiids</taxon>
        <taxon>Solanales</taxon>
        <taxon>Solanaceae</taxon>
        <taxon>Solanoideae</taxon>
        <taxon>Solaneae</taxon>
        <taxon>Solanum</taxon>
    </lineage>
</organism>
<reference evidence="2 3" key="1">
    <citation type="submission" date="2020-09" db="EMBL/GenBank/DDBJ databases">
        <title>De no assembly of potato wild relative species, Solanum commersonii.</title>
        <authorList>
            <person name="Cho K."/>
        </authorList>
    </citation>
    <scope>NUCLEOTIDE SEQUENCE [LARGE SCALE GENOMIC DNA]</scope>
    <source>
        <strain evidence="2">LZ3.2</strain>
        <tissue evidence="2">Leaf</tissue>
    </source>
</reference>
<protein>
    <recommendedName>
        <fullName evidence="4">G-patch domain-containing protein</fullName>
    </recommendedName>
</protein>
<dbReference type="AlphaFoldDB" id="A0A9J5XT60"/>
<evidence type="ECO:0000313" key="2">
    <source>
        <dbReference type="EMBL" id="KAG5590476.1"/>
    </source>
</evidence>
<gene>
    <name evidence="2" type="ORF">H5410_040990</name>
</gene>
<feature type="region of interest" description="Disordered" evidence="1">
    <location>
        <begin position="79"/>
        <end position="98"/>
    </location>
</feature>
<dbReference type="OrthoDB" id="1283000at2759"/>
<dbReference type="EMBL" id="JACXVP010000008">
    <property type="protein sequence ID" value="KAG5590476.1"/>
    <property type="molecule type" value="Genomic_DNA"/>
</dbReference>
<dbReference type="Proteomes" id="UP000824120">
    <property type="component" value="Chromosome 8"/>
</dbReference>
<accession>A0A9J5XT60</accession>
<name>A0A9J5XT60_SOLCO</name>
<sequence length="98" mass="10794">MVSSEMLKYEYQPKSGLGPKSNGIVEPIQLKQQTLIPDQAGVDDIVEGIGNFFVAMAGEEEEINLSKLIIRDAETRKSYKTGPSARPYFSQSPSSVEK</sequence>
<evidence type="ECO:0000256" key="1">
    <source>
        <dbReference type="SAM" id="MobiDB-lite"/>
    </source>
</evidence>
<evidence type="ECO:0008006" key="4">
    <source>
        <dbReference type="Google" id="ProtNLM"/>
    </source>
</evidence>
<proteinExistence type="predicted"/>